<dbReference type="Gene3D" id="2.130.10.10">
    <property type="entry name" value="YVTN repeat-like/Quinoprotein amine dehydrogenase"/>
    <property type="match status" value="1"/>
</dbReference>
<dbReference type="InterPro" id="IPR036322">
    <property type="entry name" value="WD40_repeat_dom_sf"/>
</dbReference>
<protein>
    <submittedName>
        <fullName evidence="4">Uncharacterized protein</fullName>
    </submittedName>
</protein>
<dbReference type="GO" id="GO:1990234">
    <property type="term" value="C:transferase complex"/>
    <property type="evidence" value="ECO:0007669"/>
    <property type="project" value="UniProtKB-ARBA"/>
</dbReference>
<feature type="repeat" description="WD" evidence="3">
    <location>
        <begin position="105"/>
        <end position="155"/>
    </location>
</feature>
<name>X6LIS8_RETFI</name>
<evidence type="ECO:0000313" key="4">
    <source>
        <dbReference type="EMBL" id="ETO01509.1"/>
    </source>
</evidence>
<keyword evidence="2" id="KW-0677">Repeat</keyword>
<evidence type="ECO:0000256" key="1">
    <source>
        <dbReference type="ARBA" id="ARBA00022574"/>
    </source>
</evidence>
<dbReference type="PANTHER" id="PTHR22847">
    <property type="entry name" value="WD40 REPEAT PROTEIN"/>
    <property type="match status" value="1"/>
</dbReference>
<feature type="repeat" description="WD" evidence="3">
    <location>
        <begin position="56"/>
        <end position="104"/>
    </location>
</feature>
<dbReference type="PROSITE" id="PS50294">
    <property type="entry name" value="WD_REPEATS_REGION"/>
    <property type="match status" value="2"/>
</dbReference>
<dbReference type="InterPro" id="IPR020472">
    <property type="entry name" value="WD40_PAC1"/>
</dbReference>
<comment type="caution">
    <text evidence="4">The sequence shown here is derived from an EMBL/GenBank/DDBJ whole genome shotgun (WGS) entry which is preliminary data.</text>
</comment>
<dbReference type="Pfam" id="PF00400">
    <property type="entry name" value="WD40"/>
    <property type="match status" value="3"/>
</dbReference>
<sequence>MIILFVYGIQTQSNTNSNKSNNIDVIGGNGYTICSGSWDKRICIWDIETTKQIIVFKGHKNYVNSIKYGSNKLVNIGGSNTTLSGSDDKSVRLWDIRYGKQIQIFNGHKHIVWAVEYSPFVLKNKVSGSSNVICSGSKDNTIRFWDIRSNKKELYLINGDKNEDNGIHCLKFISLKKKIKDNKQKSDDCIVSLCYGSEKGLIRVWK</sequence>
<evidence type="ECO:0000313" key="5">
    <source>
        <dbReference type="Proteomes" id="UP000023152"/>
    </source>
</evidence>
<accession>X6LIS8</accession>
<dbReference type="EMBL" id="ASPP01038094">
    <property type="protein sequence ID" value="ETO01509.1"/>
    <property type="molecule type" value="Genomic_DNA"/>
</dbReference>
<dbReference type="Proteomes" id="UP000023152">
    <property type="component" value="Unassembled WGS sequence"/>
</dbReference>
<keyword evidence="1 3" id="KW-0853">WD repeat</keyword>
<dbReference type="PROSITE" id="PS00678">
    <property type="entry name" value="WD_REPEATS_1"/>
    <property type="match status" value="2"/>
</dbReference>
<organism evidence="4 5">
    <name type="scientific">Reticulomyxa filosa</name>
    <dbReference type="NCBI Taxonomy" id="46433"/>
    <lineage>
        <taxon>Eukaryota</taxon>
        <taxon>Sar</taxon>
        <taxon>Rhizaria</taxon>
        <taxon>Retaria</taxon>
        <taxon>Foraminifera</taxon>
        <taxon>Monothalamids</taxon>
        <taxon>Reticulomyxidae</taxon>
        <taxon>Reticulomyxa</taxon>
    </lineage>
</organism>
<proteinExistence type="predicted"/>
<gene>
    <name evidence="4" type="ORF">RFI_35929</name>
</gene>
<dbReference type="SUPFAM" id="SSF50978">
    <property type="entry name" value="WD40 repeat-like"/>
    <property type="match status" value="1"/>
</dbReference>
<dbReference type="InterPro" id="IPR019775">
    <property type="entry name" value="WD40_repeat_CS"/>
</dbReference>
<evidence type="ECO:0000256" key="3">
    <source>
        <dbReference type="PROSITE-ProRule" id="PRU00221"/>
    </source>
</evidence>
<dbReference type="PRINTS" id="PR00320">
    <property type="entry name" value="GPROTEINBRPT"/>
</dbReference>
<keyword evidence="5" id="KW-1185">Reference proteome</keyword>
<evidence type="ECO:0000256" key="2">
    <source>
        <dbReference type="ARBA" id="ARBA00022737"/>
    </source>
</evidence>
<dbReference type="SMART" id="SM00320">
    <property type="entry name" value="WD40"/>
    <property type="match status" value="3"/>
</dbReference>
<dbReference type="PANTHER" id="PTHR22847:SF637">
    <property type="entry name" value="WD REPEAT DOMAIN 5B"/>
    <property type="match status" value="1"/>
</dbReference>
<dbReference type="InterPro" id="IPR001680">
    <property type="entry name" value="WD40_rpt"/>
</dbReference>
<reference evidence="4 5" key="1">
    <citation type="journal article" date="2013" name="Curr. Biol.">
        <title>The Genome of the Foraminiferan Reticulomyxa filosa.</title>
        <authorList>
            <person name="Glockner G."/>
            <person name="Hulsmann N."/>
            <person name="Schleicher M."/>
            <person name="Noegel A.A."/>
            <person name="Eichinger L."/>
            <person name="Gallinger C."/>
            <person name="Pawlowski J."/>
            <person name="Sierra R."/>
            <person name="Euteneuer U."/>
            <person name="Pillet L."/>
            <person name="Moustafa A."/>
            <person name="Platzer M."/>
            <person name="Groth M."/>
            <person name="Szafranski K."/>
            <person name="Schliwa M."/>
        </authorList>
    </citation>
    <scope>NUCLEOTIDE SEQUENCE [LARGE SCALE GENOMIC DNA]</scope>
</reference>
<dbReference type="AlphaFoldDB" id="X6LIS8"/>
<dbReference type="InterPro" id="IPR015943">
    <property type="entry name" value="WD40/YVTN_repeat-like_dom_sf"/>
</dbReference>
<dbReference type="PROSITE" id="PS50082">
    <property type="entry name" value="WD_REPEATS_2"/>
    <property type="match status" value="2"/>
</dbReference>